<name>A0A5J4P0Z9_9TREM</name>
<dbReference type="AlphaFoldDB" id="A0A5J4P0Z9"/>
<dbReference type="Proteomes" id="UP000324629">
    <property type="component" value="Unassembled WGS sequence"/>
</dbReference>
<evidence type="ECO:0000313" key="1">
    <source>
        <dbReference type="EMBL" id="KAA3681544.1"/>
    </source>
</evidence>
<organism evidence="1 2">
    <name type="scientific">Paragonimus westermani</name>
    <dbReference type="NCBI Taxonomy" id="34504"/>
    <lineage>
        <taxon>Eukaryota</taxon>
        <taxon>Metazoa</taxon>
        <taxon>Spiralia</taxon>
        <taxon>Lophotrochozoa</taxon>
        <taxon>Platyhelminthes</taxon>
        <taxon>Trematoda</taxon>
        <taxon>Digenea</taxon>
        <taxon>Plagiorchiida</taxon>
        <taxon>Troglotremata</taxon>
        <taxon>Troglotrematidae</taxon>
        <taxon>Paragonimus</taxon>
    </lineage>
</organism>
<dbReference type="EMBL" id="QNGE01000179">
    <property type="protein sequence ID" value="KAA3681544.1"/>
    <property type="molecule type" value="Genomic_DNA"/>
</dbReference>
<accession>A0A5J4P0Z9</accession>
<keyword evidence="2" id="KW-1185">Reference proteome</keyword>
<evidence type="ECO:0000313" key="2">
    <source>
        <dbReference type="Proteomes" id="UP000324629"/>
    </source>
</evidence>
<gene>
    <name evidence="1" type="ORF">DEA37_0013691</name>
</gene>
<comment type="caution">
    <text evidence="1">The sequence shown here is derived from an EMBL/GenBank/DDBJ whole genome shotgun (WGS) entry which is preliminary data.</text>
</comment>
<protein>
    <submittedName>
        <fullName evidence="1">Uncharacterized protein</fullName>
    </submittedName>
</protein>
<reference evidence="1 2" key="1">
    <citation type="journal article" date="2019" name="Gigascience">
        <title>Whole-genome sequence of the oriental lung fluke Paragonimus westermani.</title>
        <authorList>
            <person name="Oey H."/>
            <person name="Zakrzewski M."/>
            <person name="Narain K."/>
            <person name="Devi K.R."/>
            <person name="Agatsuma T."/>
            <person name="Nawaratna S."/>
            <person name="Gobert G.N."/>
            <person name="Jones M.K."/>
            <person name="Ragan M.A."/>
            <person name="McManus D.P."/>
            <person name="Krause L."/>
        </authorList>
    </citation>
    <scope>NUCLEOTIDE SEQUENCE [LARGE SCALE GENOMIC DNA]</scope>
    <source>
        <strain evidence="1 2">IND2009</strain>
    </source>
</reference>
<proteinExistence type="predicted"/>
<sequence length="305" mass="34797">MRCYRVRCLRYLAHIKWADRVSNAAVRRRVFRNVRDARSIGQLVTLHSLRWLGHVLRMPAERLPYRALYTEGTSDWVKPRGGQATTWSGNMKTLTAPLSKVGRHRLPGWGPRDHSNRWLETLSEMADPKVHPDYFLCSTTFLLRYINLCPTVKLANTLSRSAKLFISSPNEICAPYASKSCTHDSGENPDQFVRRVSALANGCTVETVTVEEHRDQALRDSYISGIQSTYIRQKLLEQHKLTYQIVYDQTRPSEMAFQQSQTYSTPSAACNSAKKHGSPSCNSAMLIHEKAWTQHVDLPTRHRPG</sequence>